<evidence type="ECO:0000313" key="7">
    <source>
        <dbReference type="Proteomes" id="UP001162483"/>
    </source>
</evidence>
<name>A0ABN9FHE0_9NEOB</name>
<accession>A0ABN9FHE0</accession>
<comment type="caution">
    <text evidence="6">The sequence shown here is derived from an EMBL/GenBank/DDBJ whole genome shotgun (WGS) entry which is preliminary data.</text>
</comment>
<proteinExistence type="predicted"/>
<dbReference type="PANTHER" id="PTHR12968">
    <property type="entry name" value="B9 DOMAIN-CONTAINING"/>
    <property type="match status" value="1"/>
</dbReference>
<dbReference type="PROSITE" id="PS51381">
    <property type="entry name" value="C2_B9"/>
    <property type="match status" value="1"/>
</dbReference>
<dbReference type="Pfam" id="PF07162">
    <property type="entry name" value="B9-C2"/>
    <property type="match status" value="1"/>
</dbReference>
<feature type="non-terminal residue" evidence="6">
    <location>
        <position position="1"/>
    </location>
</feature>
<gene>
    <name evidence="6" type="ORF">SPARVUS_LOCUS12070910</name>
</gene>
<evidence type="ECO:0000256" key="3">
    <source>
        <dbReference type="ARBA" id="ARBA00022794"/>
    </source>
</evidence>
<protein>
    <recommendedName>
        <fullName evidence="8">Meckel syndrome type 1 protein</fullName>
    </recommendedName>
</protein>
<evidence type="ECO:0000256" key="4">
    <source>
        <dbReference type="ARBA" id="ARBA00023212"/>
    </source>
</evidence>
<evidence type="ECO:0000256" key="2">
    <source>
        <dbReference type="ARBA" id="ARBA00022490"/>
    </source>
</evidence>
<keyword evidence="3" id="KW-0970">Cilium biogenesis/degradation</keyword>
<keyword evidence="7" id="KW-1185">Reference proteome</keyword>
<evidence type="ECO:0008006" key="8">
    <source>
        <dbReference type="Google" id="ProtNLM"/>
    </source>
</evidence>
<reference evidence="6" key="1">
    <citation type="submission" date="2023-05" db="EMBL/GenBank/DDBJ databases">
        <authorList>
            <person name="Stuckert A."/>
        </authorList>
    </citation>
    <scope>NUCLEOTIDE SEQUENCE</scope>
</reference>
<evidence type="ECO:0000256" key="1">
    <source>
        <dbReference type="ARBA" id="ARBA00004120"/>
    </source>
</evidence>
<evidence type="ECO:0000256" key="5">
    <source>
        <dbReference type="ARBA" id="ARBA00023273"/>
    </source>
</evidence>
<keyword evidence="2" id="KW-0963">Cytoplasm</keyword>
<keyword evidence="5" id="KW-0966">Cell projection</keyword>
<organism evidence="6 7">
    <name type="scientific">Staurois parvus</name>
    <dbReference type="NCBI Taxonomy" id="386267"/>
    <lineage>
        <taxon>Eukaryota</taxon>
        <taxon>Metazoa</taxon>
        <taxon>Chordata</taxon>
        <taxon>Craniata</taxon>
        <taxon>Vertebrata</taxon>
        <taxon>Euteleostomi</taxon>
        <taxon>Amphibia</taxon>
        <taxon>Batrachia</taxon>
        <taxon>Anura</taxon>
        <taxon>Neobatrachia</taxon>
        <taxon>Ranoidea</taxon>
        <taxon>Ranidae</taxon>
        <taxon>Staurois</taxon>
    </lineage>
</organism>
<comment type="subcellular location">
    <subcellularLocation>
        <location evidence="1">Cytoplasm</location>
        <location evidence="1">Cytoskeleton</location>
        <location evidence="1">Cilium basal body</location>
    </subcellularLocation>
</comment>
<dbReference type="PANTHER" id="PTHR12968:SF4">
    <property type="entry name" value="TECTONIC-LIKE COMPLEX MEMBER MKS1"/>
    <property type="match status" value="1"/>
</dbReference>
<keyword evidence="4" id="KW-0206">Cytoskeleton</keyword>
<dbReference type="EMBL" id="CATNWA010016923">
    <property type="protein sequence ID" value="CAI9596440.1"/>
    <property type="molecule type" value="Genomic_DNA"/>
</dbReference>
<dbReference type="InterPro" id="IPR010796">
    <property type="entry name" value="C2_B9-type_dom"/>
</dbReference>
<evidence type="ECO:0000313" key="6">
    <source>
        <dbReference type="EMBL" id="CAI9596440.1"/>
    </source>
</evidence>
<sequence>EVPQWPVIYFEVLSLDFWQRYRVEGYGSAVLPHTPGMHEIAAQTWRPVELGIVSELRRFFIGGSPELEDITYVRTPGTFQGERLSRFGFRTETTGKVTFRFHSIHQSRAFLDSSSLRKRMQSVLDRLGGSSQQSSILNVLDAFQRARRRMQLARESLPKAILTTSKTSLEQSTA</sequence>
<dbReference type="Proteomes" id="UP001162483">
    <property type="component" value="Unassembled WGS sequence"/>
</dbReference>